<sequence length="301" mass="33215">MPTDAGTLQDGQLIKEVPCSYSPSQIVQWLSQIGFPTSYREADVLGGTFPHTAYAGQARVNTTPNLDNPTFTSLSHMIIFVQPFDKSNKTYIVDVGFGSTGLVRPILLSDAEGNTVIGTTAKERHRLTRGVHPYSSLDTAGASSSRADFTWNLEVSHTKSDGTPPRWKLLISFPETESFHIDMENASFVVSMKPEGLFWNNVLCIKYALLDDIDQFDGDEEAMKQAQAERRGNPEDVAKTFMFRYVMAGKKLTRNIGNCSVTVMTLESDEDRIRALKDVFGVEIPENALAHVKGRAASLNG</sequence>
<dbReference type="Proteomes" id="UP000775547">
    <property type="component" value="Unassembled WGS sequence"/>
</dbReference>
<evidence type="ECO:0008006" key="4">
    <source>
        <dbReference type="Google" id="ProtNLM"/>
    </source>
</evidence>
<dbReference type="InterPro" id="IPR038765">
    <property type="entry name" value="Papain-like_cys_pep_sf"/>
</dbReference>
<keyword evidence="3" id="KW-1185">Reference proteome</keyword>
<protein>
    <recommendedName>
        <fullName evidence="4">Arylamine N-acetyltransferase</fullName>
    </recommendedName>
</protein>
<organism evidence="2 3">
    <name type="scientific">Asterophora parasitica</name>
    <dbReference type="NCBI Taxonomy" id="117018"/>
    <lineage>
        <taxon>Eukaryota</taxon>
        <taxon>Fungi</taxon>
        <taxon>Dikarya</taxon>
        <taxon>Basidiomycota</taxon>
        <taxon>Agaricomycotina</taxon>
        <taxon>Agaricomycetes</taxon>
        <taxon>Agaricomycetidae</taxon>
        <taxon>Agaricales</taxon>
        <taxon>Tricholomatineae</taxon>
        <taxon>Lyophyllaceae</taxon>
        <taxon>Asterophora</taxon>
    </lineage>
</organism>
<reference evidence="2" key="2">
    <citation type="submission" date="2021-10" db="EMBL/GenBank/DDBJ databases">
        <title>Phylogenomics reveals ancestral predisposition of the termite-cultivated fungus Termitomyces towards a domesticated lifestyle.</title>
        <authorList>
            <person name="Auxier B."/>
            <person name="Grum-Grzhimaylo A."/>
            <person name="Cardenas M.E."/>
            <person name="Lodge J.D."/>
            <person name="Laessoe T."/>
            <person name="Pedersen O."/>
            <person name="Smith M.E."/>
            <person name="Kuyper T.W."/>
            <person name="Franco-Molano E.A."/>
            <person name="Baroni T.J."/>
            <person name="Aanen D.K."/>
        </authorList>
    </citation>
    <scope>NUCLEOTIDE SEQUENCE</scope>
    <source>
        <strain evidence="2">AP01</strain>
        <tissue evidence="2">Mycelium</tissue>
    </source>
</reference>
<dbReference type="Gene3D" id="3.30.2140.20">
    <property type="match status" value="1"/>
</dbReference>
<dbReference type="OrthoDB" id="10260017at2759"/>
<dbReference type="PANTHER" id="PTHR11786:SF0">
    <property type="entry name" value="ARYLAMINE N-ACETYLTRANSFERASE 4-RELATED"/>
    <property type="match status" value="1"/>
</dbReference>
<dbReference type="SUPFAM" id="SSF54001">
    <property type="entry name" value="Cysteine proteinases"/>
    <property type="match status" value="1"/>
</dbReference>
<dbReference type="GO" id="GO:0016407">
    <property type="term" value="F:acetyltransferase activity"/>
    <property type="evidence" value="ECO:0007669"/>
    <property type="project" value="InterPro"/>
</dbReference>
<dbReference type="AlphaFoldDB" id="A0A9P7G7Y2"/>
<dbReference type="EMBL" id="JABCKV010000070">
    <property type="protein sequence ID" value="KAG5644435.1"/>
    <property type="molecule type" value="Genomic_DNA"/>
</dbReference>
<evidence type="ECO:0000313" key="2">
    <source>
        <dbReference type="EMBL" id="KAG5644435.1"/>
    </source>
</evidence>
<dbReference type="InterPro" id="IPR053710">
    <property type="entry name" value="Arylamine_NAT_domain_sf"/>
</dbReference>
<dbReference type="InterPro" id="IPR001447">
    <property type="entry name" value="Arylamine_N-AcTrfase"/>
</dbReference>
<name>A0A9P7G7Y2_9AGAR</name>
<dbReference type="PANTHER" id="PTHR11786">
    <property type="entry name" value="N-HYDROXYARYLAMINE O-ACETYLTRANSFERASE"/>
    <property type="match status" value="1"/>
</dbReference>
<evidence type="ECO:0000256" key="1">
    <source>
        <dbReference type="ARBA" id="ARBA00006547"/>
    </source>
</evidence>
<evidence type="ECO:0000313" key="3">
    <source>
        <dbReference type="Proteomes" id="UP000775547"/>
    </source>
</evidence>
<reference evidence="2" key="1">
    <citation type="submission" date="2020-07" db="EMBL/GenBank/DDBJ databases">
        <authorList>
            <person name="Nieuwenhuis M."/>
            <person name="Van De Peppel L.J.J."/>
        </authorList>
    </citation>
    <scope>NUCLEOTIDE SEQUENCE</scope>
    <source>
        <strain evidence="2">AP01</strain>
        <tissue evidence="2">Mycelium</tissue>
    </source>
</reference>
<comment type="similarity">
    <text evidence="1">Belongs to the arylamine N-acetyltransferase family.</text>
</comment>
<comment type="caution">
    <text evidence="2">The sequence shown here is derived from an EMBL/GenBank/DDBJ whole genome shotgun (WGS) entry which is preliminary data.</text>
</comment>
<accession>A0A9P7G7Y2</accession>
<proteinExistence type="inferred from homology"/>
<gene>
    <name evidence="2" type="ORF">DXG03_008530</name>
</gene>